<keyword evidence="5 7" id="KW-0472">Membrane</keyword>
<keyword evidence="6" id="KW-0046">Antibiotic resistance</keyword>
<feature type="transmembrane region" description="Helical" evidence="7">
    <location>
        <begin position="436"/>
        <end position="458"/>
    </location>
</feature>
<dbReference type="GO" id="GO:0005886">
    <property type="term" value="C:plasma membrane"/>
    <property type="evidence" value="ECO:0007669"/>
    <property type="project" value="UniProtKB-SubCell"/>
</dbReference>
<dbReference type="GO" id="GO:0022857">
    <property type="term" value="F:transmembrane transporter activity"/>
    <property type="evidence" value="ECO:0007669"/>
    <property type="project" value="InterPro"/>
</dbReference>
<organism evidence="9 10">
    <name type="scientific">Streptomyces aquilus</name>
    <dbReference type="NCBI Taxonomy" id="2548456"/>
    <lineage>
        <taxon>Bacteria</taxon>
        <taxon>Bacillati</taxon>
        <taxon>Actinomycetota</taxon>
        <taxon>Actinomycetes</taxon>
        <taxon>Kitasatosporales</taxon>
        <taxon>Streptomycetaceae</taxon>
        <taxon>Streptomyces</taxon>
    </lineage>
</organism>
<feature type="transmembrane region" description="Helical" evidence="7">
    <location>
        <begin position="137"/>
        <end position="160"/>
    </location>
</feature>
<feature type="transmembrane region" description="Helical" evidence="7">
    <location>
        <begin position="82"/>
        <end position="105"/>
    </location>
</feature>
<evidence type="ECO:0000256" key="2">
    <source>
        <dbReference type="ARBA" id="ARBA00022448"/>
    </source>
</evidence>
<evidence type="ECO:0000256" key="7">
    <source>
        <dbReference type="SAM" id="Phobius"/>
    </source>
</evidence>
<dbReference type="Gene3D" id="1.20.1250.20">
    <property type="entry name" value="MFS general substrate transporter like domains"/>
    <property type="match status" value="2"/>
</dbReference>
<dbReference type="KEGG" id="saqu:EJC51_01150"/>
<gene>
    <name evidence="9" type="ORF">EJC51_01150</name>
</gene>
<feature type="transmembrane region" description="Helical" evidence="7">
    <location>
        <begin position="200"/>
        <end position="220"/>
    </location>
</feature>
<dbReference type="PANTHER" id="PTHR42718:SF9">
    <property type="entry name" value="MAJOR FACILITATOR SUPERFAMILY MULTIDRUG TRANSPORTER MFSC"/>
    <property type="match status" value="1"/>
</dbReference>
<dbReference type="PANTHER" id="PTHR42718">
    <property type="entry name" value="MAJOR FACILITATOR SUPERFAMILY MULTIDRUG TRANSPORTER MFSC"/>
    <property type="match status" value="1"/>
</dbReference>
<feature type="transmembrane region" description="Helical" evidence="7">
    <location>
        <begin position="396"/>
        <end position="416"/>
    </location>
</feature>
<keyword evidence="2" id="KW-0813">Transport</keyword>
<evidence type="ECO:0000256" key="5">
    <source>
        <dbReference type="ARBA" id="ARBA00023136"/>
    </source>
</evidence>
<reference evidence="9 10" key="1">
    <citation type="submission" date="2018-12" db="EMBL/GenBank/DDBJ databases">
        <authorList>
            <person name="Li K."/>
        </authorList>
    </citation>
    <scope>NUCLEOTIDE SEQUENCE [LARGE SCALE GENOMIC DNA]</scope>
    <source>
        <strain evidence="10">CR22</strain>
    </source>
</reference>
<evidence type="ECO:0000256" key="6">
    <source>
        <dbReference type="ARBA" id="ARBA00023251"/>
    </source>
</evidence>
<evidence type="ECO:0000256" key="1">
    <source>
        <dbReference type="ARBA" id="ARBA00004651"/>
    </source>
</evidence>
<dbReference type="Pfam" id="PF07690">
    <property type="entry name" value="MFS_1"/>
    <property type="match status" value="1"/>
</dbReference>
<feature type="transmembrane region" description="Helical" evidence="7">
    <location>
        <begin position="364"/>
        <end position="384"/>
    </location>
</feature>
<name>A0A3Q9BUS2_9ACTN</name>
<feature type="domain" description="Major facilitator superfamily (MFS) profile" evidence="8">
    <location>
        <begin position="13"/>
        <end position="463"/>
    </location>
</feature>
<dbReference type="AlphaFoldDB" id="A0A3Q9BUS2"/>
<protein>
    <submittedName>
        <fullName evidence="9">MFS transporter</fullName>
    </submittedName>
</protein>
<feature type="transmembrane region" description="Helical" evidence="7">
    <location>
        <begin position="111"/>
        <end position="130"/>
    </location>
</feature>
<feature type="transmembrane region" description="Helical" evidence="7">
    <location>
        <begin position="309"/>
        <end position="331"/>
    </location>
</feature>
<feature type="transmembrane region" description="Helical" evidence="7">
    <location>
        <begin position="166"/>
        <end position="188"/>
    </location>
</feature>
<dbReference type="Proteomes" id="UP000280197">
    <property type="component" value="Chromosome"/>
</dbReference>
<evidence type="ECO:0000259" key="8">
    <source>
        <dbReference type="PROSITE" id="PS50850"/>
    </source>
</evidence>
<dbReference type="InterPro" id="IPR020846">
    <property type="entry name" value="MFS_dom"/>
</dbReference>
<feature type="transmembrane region" description="Helical" evidence="7">
    <location>
        <begin position="12"/>
        <end position="33"/>
    </location>
</feature>
<comment type="subcellular location">
    <subcellularLocation>
        <location evidence="1">Cell membrane</location>
        <topology evidence="1">Multi-pass membrane protein</topology>
    </subcellularLocation>
</comment>
<accession>A0A3Q9BUS2</accession>
<feature type="transmembrane region" description="Helical" evidence="7">
    <location>
        <begin position="53"/>
        <end position="70"/>
    </location>
</feature>
<dbReference type="RefSeq" id="WP_126269267.1">
    <property type="nucleotide sequence ID" value="NZ_CP034463.1"/>
</dbReference>
<dbReference type="GO" id="GO:0046677">
    <property type="term" value="P:response to antibiotic"/>
    <property type="evidence" value="ECO:0007669"/>
    <property type="project" value="UniProtKB-KW"/>
</dbReference>
<evidence type="ECO:0000313" key="10">
    <source>
        <dbReference type="Proteomes" id="UP000280197"/>
    </source>
</evidence>
<keyword evidence="4 7" id="KW-1133">Transmembrane helix</keyword>
<keyword evidence="10" id="KW-1185">Reference proteome</keyword>
<dbReference type="InterPro" id="IPR011701">
    <property type="entry name" value="MFS"/>
</dbReference>
<evidence type="ECO:0000256" key="3">
    <source>
        <dbReference type="ARBA" id="ARBA00022692"/>
    </source>
</evidence>
<dbReference type="SUPFAM" id="SSF103473">
    <property type="entry name" value="MFS general substrate transporter"/>
    <property type="match status" value="1"/>
</dbReference>
<feature type="transmembrane region" description="Helical" evidence="7">
    <location>
        <begin position="226"/>
        <end position="248"/>
    </location>
</feature>
<evidence type="ECO:0000313" key="9">
    <source>
        <dbReference type="EMBL" id="AZP14880.1"/>
    </source>
</evidence>
<feature type="transmembrane region" description="Helical" evidence="7">
    <location>
        <begin position="268"/>
        <end position="289"/>
    </location>
</feature>
<keyword evidence="3 7" id="KW-0812">Transmembrane</keyword>
<dbReference type="EMBL" id="CP034463">
    <property type="protein sequence ID" value="AZP14880.1"/>
    <property type="molecule type" value="Genomic_DNA"/>
</dbReference>
<evidence type="ECO:0000256" key="4">
    <source>
        <dbReference type="ARBA" id="ARBA00022989"/>
    </source>
</evidence>
<dbReference type="InterPro" id="IPR036259">
    <property type="entry name" value="MFS_trans_sf"/>
</dbReference>
<proteinExistence type="predicted"/>
<sequence>MSQAPVSPVRIGRLSIGALGTLALALGTLQTVVDPALPLLQRQLGVSAGEGALVSNTVLVTGAVIAPVAGKLGDRYGGKRVLVRLMALVVAGGLLASLATCLPVLLLGQALQGFMVGALPLSFILVRAHLPAGESQLGIGVVMALFTGGAMAGTLVAGPIAEALSWHWMFALPTIVIVVATLAVARLMPHDPPGPSDHRIDWAGVLLLSGALLVFMTGLVRVTGDGLPPLAVGALAVLVAGLATGWVVVERRSAAPMVNLRMLAKPAIWSACLLTFVVTASFGMVTFLLPQLFALPADGHGFGLDTTDIGLLLLPGAIAGAVSNSVGGLAGRRFGLRAVVIAGAVGTAVAMTALMALHSTPWQLVIAKMLAATAAGVATTALLTSAVDAIEIKDTGIATSLLVVTRVIGIALGVQAGGAILDAGADTQTGLPSEAAFVTGFAVAGLVAASSLLIVRLAKVRSTQVRSKQIRDTKLRNTRKGAQA</sequence>
<dbReference type="PROSITE" id="PS50850">
    <property type="entry name" value="MFS"/>
    <property type="match status" value="1"/>
</dbReference>
<feature type="transmembrane region" description="Helical" evidence="7">
    <location>
        <begin position="338"/>
        <end position="358"/>
    </location>
</feature>